<dbReference type="KEGG" id="bar:GBAA_3802"/>
<dbReference type="Pfam" id="PF10592">
    <property type="entry name" value="AIPR"/>
    <property type="match status" value="1"/>
</dbReference>
<dbReference type="OrthoDB" id="2237575at2"/>
<sequence length="379" mass="43206">MKSKMEVTAIQFKKMEDPLGRSTKKKYICYVNVNDVPKDIPMATNPREQKLTKSVPKQIEDSLLSDDGEFHLKNRGIVISAKKVEYNTQTKKMTLLFDDFYEHGNIDGGHTYKVILKHQGKGLQQYVQFEIMVGVEDIIEPLAAARNTSTQVDEKSIAELEGKFAPIKDSIGGMPFYNRVAFKQNQHSDRRGVKVIDAREIVAIMTMFNIDSYGPDTHPTASYSSKAKVLSEYLKDQSEFEKMHNIAPDMFDLYSKIEMDFPVAYNATGGKYGAKKFSGYKEGNVVAKLKFGDEPLEYKVPDGLVYPILSAFRALVTLDEKTNMYRWVKDPFDVYEEIRVQLASKIMKFTESIGNNPNAVGKDTNAWDMMYMTVERYVK</sequence>
<dbReference type="GeneID" id="45023506"/>
<dbReference type="Proteomes" id="UP000000594">
    <property type="component" value="Chromosome"/>
</dbReference>
<proteinExistence type="predicted"/>
<accession>E9QS52</accession>
<keyword evidence="3" id="KW-1185">Reference proteome</keyword>
<dbReference type="RefSeq" id="WP_000837595.1">
    <property type="nucleotide sequence ID" value="NZ_AP014833.1"/>
</dbReference>
<accession>Q6HV63</accession>
<accession>A0A6L7HFU9</accession>
<dbReference type="KEGG" id="banh:HYU01_18575"/>
<dbReference type="OMA" id="VINGGHT"/>
<gene>
    <name evidence="2" type="ordered locus">GBAA_3802</name>
</gene>
<evidence type="ECO:0000313" key="3">
    <source>
        <dbReference type="Proteomes" id="UP000000594"/>
    </source>
</evidence>
<evidence type="ECO:0000259" key="1">
    <source>
        <dbReference type="Pfam" id="PF10592"/>
    </source>
</evidence>
<feature type="domain" description="Abortive phage infection protein C-terminal" evidence="1">
    <location>
        <begin position="44"/>
        <end position="354"/>
    </location>
</feature>
<accession>A0A0F7RA55</accession>
<dbReference type="InterPro" id="IPR018891">
    <property type="entry name" value="AIPR_C"/>
</dbReference>
<reference evidence="2 3" key="1">
    <citation type="journal article" date="2009" name="J. Bacteriol.">
        <title>The complete genome sequence of Bacillus anthracis Ames 'Ancestor'.</title>
        <authorList>
            <person name="Ravel J."/>
            <person name="Jiang L."/>
            <person name="Stanley S.T."/>
            <person name="Wilson M.R."/>
            <person name="Decker R.S."/>
            <person name="Read T.D."/>
            <person name="Worsham P."/>
            <person name="Keim P.S."/>
            <person name="Salzberg S.L."/>
            <person name="Fraser-Liggett C.M."/>
            <person name="Rasko D.A."/>
        </authorList>
    </citation>
    <scope>NUCLEOTIDE SEQUENCE [LARGE SCALE GENOMIC DNA]</scope>
    <source>
        <strain evidence="3">Ames ancestor</strain>
    </source>
</reference>
<evidence type="ECO:0000313" key="2">
    <source>
        <dbReference type="EMBL" id="AAT32910.1"/>
    </source>
</evidence>
<dbReference type="AlphaFoldDB" id="A0A6L7HFU9"/>
<accession>E9QS53</accession>
<accession>Q6KPD6</accession>
<organism evidence="2 3">
    <name type="scientific">Bacillus anthracis</name>
    <name type="common">anthrax bacterium</name>
    <dbReference type="NCBI Taxonomy" id="1392"/>
    <lineage>
        <taxon>Bacteria</taxon>
        <taxon>Bacillati</taxon>
        <taxon>Bacillota</taxon>
        <taxon>Bacilli</taxon>
        <taxon>Bacillales</taxon>
        <taxon>Bacillaceae</taxon>
        <taxon>Bacillus</taxon>
        <taxon>Bacillus cereus group</taxon>
    </lineage>
</organism>
<dbReference type="PATRIC" id="fig|1392.230.peg.3745"/>
<name>A0A6L7HFU9_BACAN</name>
<accession>Q81XW5</accession>
<dbReference type="EMBL" id="AE017334">
    <property type="protein sequence ID" value="AAT32910.1"/>
    <property type="molecule type" value="Genomic_DNA"/>
</dbReference>
<protein>
    <recommendedName>
        <fullName evidence="1">Abortive phage infection protein C-terminal domain-containing protein</fullName>
    </recommendedName>
</protein>